<evidence type="ECO:0000313" key="22">
    <source>
        <dbReference type="EMBL" id="MBC2178363.1"/>
    </source>
</evidence>
<dbReference type="InterPro" id="IPR020578">
    <property type="entry name" value="Aminotrans_V_PyrdxlP_BS"/>
</dbReference>
<evidence type="ECO:0000313" key="29">
    <source>
        <dbReference type="Proteomes" id="UP000519573"/>
    </source>
</evidence>
<evidence type="ECO:0000313" key="41">
    <source>
        <dbReference type="Proteomes" id="UP000565628"/>
    </source>
</evidence>
<proteinExistence type="inferred from homology"/>
<evidence type="ECO:0000313" key="38">
    <source>
        <dbReference type="Proteomes" id="UP000547643"/>
    </source>
</evidence>
<dbReference type="EMBL" id="JAAROL010000002">
    <property type="protein sequence ID" value="MBC1331617.1"/>
    <property type="molecule type" value="Genomic_DNA"/>
</dbReference>
<feature type="binding site" evidence="6">
    <location>
        <position position="356"/>
    </location>
    <ligand>
        <name>substrate</name>
    </ligand>
</feature>
<dbReference type="EMBL" id="JAARVD010000002">
    <property type="protein sequence ID" value="MBC1795706.1"/>
    <property type="molecule type" value="Genomic_DNA"/>
</dbReference>
<comment type="similarity">
    <text evidence="2 8">Belongs to the class-V pyridoxal-phosphate-dependent aminotransferase family.</text>
</comment>
<sequence length="403" mass="44563">MVKELQASIRTIMTPGPVEAEPRVLRAMSTPILGQYDPEFFALMQDVTDLLKMPFQTDNEWALAVDGTARAGLEAAVCGIIEHGDKVLVPAFGRFGYLMAELAQRAGAQVKIIEQEWGTIFDPKTVIDEIKAYNPKMLIMVHGETSTGQMQDLKEIGLFCKENDVLFMVDAVATFTGADFQTDAWGVDIAVAGTQKCLSVPTGMAPVTYNDKVEKILASRYQVELGLTKDVRNDRFISSNYLDLSQIQQYWGPKHINHHTEMTSMIYALREGLRIVHEEGLENRFARHRKHEKAMMTGLNAMGLTLFGDMSSKMPTVTCVNIPEGLDGEAVRATLLHHYGVEIASSFGSLAGKIWRIGNMGFSSRKENVLHTLNALEASITFHGGKIAKGEAAQAALKFYNEN</sequence>
<evidence type="ECO:0000313" key="31">
    <source>
        <dbReference type="Proteomes" id="UP000532866"/>
    </source>
</evidence>
<dbReference type="EMBL" id="JNFA01000031">
    <property type="protein sequence ID" value="KGL37583.1"/>
    <property type="molecule type" value="Genomic_DNA"/>
</dbReference>
<evidence type="ECO:0000313" key="19">
    <source>
        <dbReference type="EMBL" id="MBC2002906.1"/>
    </source>
</evidence>
<evidence type="ECO:0000313" key="23">
    <source>
        <dbReference type="EMBL" id="MBC2242107.1"/>
    </source>
</evidence>
<dbReference type="Proteomes" id="UP000548082">
    <property type="component" value="Unassembled WGS sequence"/>
</dbReference>
<dbReference type="RefSeq" id="WP_036088333.1">
    <property type="nucleotide sequence ID" value="NZ_CBCSHQ010000009.1"/>
</dbReference>
<comment type="cofactor">
    <cofactor evidence="1 7 9">
        <name>pyridoxal 5'-phosphate</name>
        <dbReference type="ChEBI" id="CHEBI:597326"/>
    </cofactor>
</comment>
<evidence type="ECO:0000313" key="33">
    <source>
        <dbReference type="Proteomes" id="UP000541955"/>
    </source>
</evidence>
<dbReference type="InterPro" id="IPR015422">
    <property type="entry name" value="PyrdxlP-dep_Trfase_small"/>
</dbReference>
<evidence type="ECO:0000313" key="25">
    <source>
        <dbReference type="EMBL" id="MBC2292437.1"/>
    </source>
</evidence>
<dbReference type="Proteomes" id="UP000553016">
    <property type="component" value="Unassembled WGS sequence"/>
</dbReference>
<dbReference type="Proteomes" id="UP000565628">
    <property type="component" value="Unassembled WGS sequence"/>
</dbReference>
<evidence type="ECO:0000256" key="6">
    <source>
        <dbReference type="PIRSR" id="PIRSR000524-1"/>
    </source>
</evidence>
<dbReference type="Proteomes" id="UP000574104">
    <property type="component" value="Unassembled WGS sequence"/>
</dbReference>
<dbReference type="Proteomes" id="UP000546244">
    <property type="component" value="Unassembled WGS sequence"/>
</dbReference>
<evidence type="ECO:0000313" key="17">
    <source>
        <dbReference type="EMBL" id="MBC1778627.1"/>
    </source>
</evidence>
<dbReference type="Proteomes" id="UP000029844">
    <property type="component" value="Unassembled WGS sequence"/>
</dbReference>
<dbReference type="GO" id="GO:0008453">
    <property type="term" value="F:alanine-glyoxylate transaminase activity"/>
    <property type="evidence" value="ECO:0007669"/>
    <property type="project" value="TreeGrafter"/>
</dbReference>
<evidence type="ECO:0000313" key="36">
    <source>
        <dbReference type="Proteomes" id="UP000546244"/>
    </source>
</evidence>
<dbReference type="EMBL" id="JAARPT010000007">
    <property type="protein sequence ID" value="MBC1402356.1"/>
    <property type="molecule type" value="Genomic_DNA"/>
</dbReference>
<comment type="caution">
    <text evidence="11">The sequence shown here is derived from an EMBL/GenBank/DDBJ whole genome shotgun (WGS) entry which is preliminary data.</text>
</comment>
<evidence type="ECO:0000313" key="27">
    <source>
        <dbReference type="EMBL" id="MBC2371009.1"/>
    </source>
</evidence>
<dbReference type="Proteomes" id="UP000544413">
    <property type="component" value="Unassembled WGS sequence"/>
</dbReference>
<protein>
    <submittedName>
        <fullName evidence="12">Alanine--glyoxylate aminotransferase family protein</fullName>
    </submittedName>
    <submittedName>
        <fullName evidence="11">Aminotransferase V</fullName>
    </submittedName>
</protein>
<keyword evidence="28" id="KW-1185">Reference proteome</keyword>
<dbReference type="EMBL" id="JAARYD010000013">
    <property type="protein sequence ID" value="MBC2178363.1"/>
    <property type="molecule type" value="Genomic_DNA"/>
</dbReference>
<evidence type="ECO:0000256" key="5">
    <source>
        <dbReference type="ARBA" id="ARBA00022898"/>
    </source>
</evidence>
<evidence type="ECO:0000313" key="28">
    <source>
        <dbReference type="Proteomes" id="UP000029844"/>
    </source>
</evidence>
<dbReference type="EMBL" id="JAASWV010000009">
    <property type="protein sequence ID" value="MBC2310833.1"/>
    <property type="molecule type" value="Genomic_DNA"/>
</dbReference>
<dbReference type="Proteomes" id="UP000546806">
    <property type="component" value="Unassembled WGS sequence"/>
</dbReference>
<evidence type="ECO:0000256" key="7">
    <source>
        <dbReference type="PIRSR" id="PIRSR000524-50"/>
    </source>
</evidence>
<dbReference type="STRING" id="1552123.EP57_16270"/>
<dbReference type="EMBL" id="JAARZT010000006">
    <property type="protein sequence ID" value="MBC2292437.1"/>
    <property type="molecule type" value="Genomic_DNA"/>
</dbReference>
<evidence type="ECO:0000313" key="11">
    <source>
        <dbReference type="EMBL" id="KGL37583.1"/>
    </source>
</evidence>
<dbReference type="EMBL" id="JAARSH010000004">
    <property type="protein sequence ID" value="MBC1615924.1"/>
    <property type="molecule type" value="Genomic_DNA"/>
</dbReference>
<dbReference type="InterPro" id="IPR000192">
    <property type="entry name" value="Aminotrans_V_dom"/>
</dbReference>
<feature type="modified residue" description="N6-(pyridoxal phosphate)lysine" evidence="7">
    <location>
        <position position="196"/>
    </location>
</feature>
<evidence type="ECO:0000256" key="3">
    <source>
        <dbReference type="ARBA" id="ARBA00022576"/>
    </source>
</evidence>
<dbReference type="Proteomes" id="UP000586951">
    <property type="component" value="Unassembled WGS sequence"/>
</dbReference>
<dbReference type="PANTHER" id="PTHR21152:SF40">
    <property type="entry name" value="ALANINE--GLYOXYLATE AMINOTRANSFERASE"/>
    <property type="match status" value="1"/>
</dbReference>
<evidence type="ECO:0000313" key="39">
    <source>
        <dbReference type="Proteomes" id="UP000548082"/>
    </source>
</evidence>
<dbReference type="GO" id="GO:0004760">
    <property type="term" value="F:L-serine-pyruvate transaminase activity"/>
    <property type="evidence" value="ECO:0007669"/>
    <property type="project" value="TreeGrafter"/>
</dbReference>
<dbReference type="InterPro" id="IPR015424">
    <property type="entry name" value="PyrdxlP-dep_Trfase"/>
</dbReference>
<dbReference type="Pfam" id="PF00266">
    <property type="entry name" value="Aminotran_5"/>
    <property type="match status" value="1"/>
</dbReference>
<evidence type="ECO:0000313" key="24">
    <source>
        <dbReference type="EMBL" id="MBC2285356.1"/>
    </source>
</evidence>
<dbReference type="SUPFAM" id="SSF53383">
    <property type="entry name" value="PLP-dependent transferases"/>
    <property type="match status" value="1"/>
</dbReference>
<name>A0A099VZJ2_9LIST</name>
<reference evidence="29 30" key="2">
    <citation type="submission" date="2020-03" db="EMBL/GenBank/DDBJ databases">
        <title>Soil Listeria distribution.</title>
        <authorList>
            <person name="Liao J."/>
            <person name="Wiedmann M."/>
        </authorList>
    </citation>
    <scope>NUCLEOTIDE SEQUENCE [LARGE SCALE GENOMIC DNA]</scope>
    <source>
        <strain evidence="26 41">FSL L7-0039</strain>
        <strain evidence="25 34">FSL L7-0051</strain>
        <strain evidence="24 43">FSL L7-0054</strain>
        <strain evidence="23 40">FSL L7-0149</strain>
        <strain evidence="21 29">FSL L7-0245</strain>
        <strain evidence="22 32">FSL L7-0259</strain>
        <strain evidence="20 30">FSL L7-0360</strain>
        <strain evidence="19 37">FSL L7-0435</strain>
        <strain evidence="18 39">FSL L7-0990</strain>
        <strain evidence="17 38">FSL L7-1017</strain>
        <strain evidence="16 42">FSL L7-1299</strain>
        <strain evidence="14 33">FSL L7-1387</strain>
        <strain evidence="15 44">FSL L7-1427</strain>
        <strain evidence="13 35">FSL L7-1658</strain>
        <strain evidence="12 31">FSL L7-1833</strain>
        <strain evidence="27 36">FSL L7-1850</strain>
    </source>
</reference>
<reference evidence="11 28" key="1">
    <citation type="submission" date="2014-05" db="EMBL/GenBank/DDBJ databases">
        <title>Novel Listeriaceae from food processing environments.</title>
        <authorList>
            <person name="den Bakker H.C."/>
        </authorList>
    </citation>
    <scope>NUCLEOTIDE SEQUENCE [LARGE SCALE GENOMIC DNA]</scope>
    <source>
        <strain evidence="11 28">FSL A5-0281</strain>
    </source>
</reference>
<dbReference type="EMBL" id="JAARWW010000002">
    <property type="protein sequence ID" value="MBC2002906.1"/>
    <property type="molecule type" value="Genomic_DNA"/>
</dbReference>
<evidence type="ECO:0000259" key="10">
    <source>
        <dbReference type="Pfam" id="PF00266"/>
    </source>
</evidence>
<dbReference type="EMBL" id="JAARZS010000041">
    <property type="protein sequence ID" value="MBC2285356.1"/>
    <property type="molecule type" value="Genomic_DNA"/>
</dbReference>
<evidence type="ECO:0000256" key="8">
    <source>
        <dbReference type="RuleBase" id="RU004075"/>
    </source>
</evidence>
<dbReference type="EMBL" id="JAARMV010000001">
    <property type="protein sequence ID" value="MBC2371009.1"/>
    <property type="molecule type" value="Genomic_DNA"/>
</dbReference>
<organism evidence="11 28">
    <name type="scientific">Listeria booriae</name>
    <dbReference type="NCBI Taxonomy" id="1552123"/>
    <lineage>
        <taxon>Bacteria</taxon>
        <taxon>Bacillati</taxon>
        <taxon>Bacillota</taxon>
        <taxon>Bacilli</taxon>
        <taxon>Bacillales</taxon>
        <taxon>Listeriaceae</taxon>
        <taxon>Listeria</taxon>
    </lineage>
</organism>
<evidence type="ECO:0000313" key="30">
    <source>
        <dbReference type="Proteomes" id="UP000529446"/>
    </source>
</evidence>
<evidence type="ECO:0000313" key="18">
    <source>
        <dbReference type="EMBL" id="MBC1795706.1"/>
    </source>
</evidence>
<evidence type="ECO:0000256" key="1">
    <source>
        <dbReference type="ARBA" id="ARBA00001933"/>
    </source>
</evidence>
<dbReference type="Gene3D" id="3.90.1150.10">
    <property type="entry name" value="Aspartate Aminotransferase, domain 1"/>
    <property type="match status" value="1"/>
</dbReference>
<evidence type="ECO:0000313" key="20">
    <source>
        <dbReference type="EMBL" id="MBC2118339.1"/>
    </source>
</evidence>
<evidence type="ECO:0000313" key="44">
    <source>
        <dbReference type="Proteomes" id="UP000586951"/>
    </source>
</evidence>
<dbReference type="GeneID" id="58718887"/>
<accession>A0A099VZJ2</accession>
<evidence type="ECO:0000313" key="37">
    <source>
        <dbReference type="Proteomes" id="UP000546806"/>
    </source>
</evidence>
<dbReference type="eggNOG" id="COG0075">
    <property type="taxonomic scope" value="Bacteria"/>
</dbReference>
<evidence type="ECO:0000313" key="15">
    <source>
        <dbReference type="EMBL" id="MBC1565722.1"/>
    </source>
</evidence>
<keyword evidence="4 11" id="KW-0808">Transferase</keyword>
<dbReference type="GO" id="GO:0019265">
    <property type="term" value="P:glycine biosynthetic process, by transamination of glyoxylate"/>
    <property type="evidence" value="ECO:0007669"/>
    <property type="project" value="TreeGrafter"/>
</dbReference>
<dbReference type="AlphaFoldDB" id="A0A099VZJ2"/>
<dbReference type="EMBL" id="JAARYH010000013">
    <property type="protein sequence ID" value="MBC2168217.1"/>
    <property type="molecule type" value="Genomic_DNA"/>
</dbReference>
<evidence type="ECO:0000313" key="13">
    <source>
        <dbReference type="EMBL" id="MBC1402356.1"/>
    </source>
</evidence>
<feature type="domain" description="Aminotransferase class V" evidence="10">
    <location>
        <begin position="62"/>
        <end position="348"/>
    </location>
</feature>
<dbReference type="PANTHER" id="PTHR21152">
    <property type="entry name" value="AMINOTRANSFERASE CLASS V"/>
    <property type="match status" value="1"/>
</dbReference>
<evidence type="ECO:0000313" key="35">
    <source>
        <dbReference type="Proteomes" id="UP000544413"/>
    </source>
</evidence>
<evidence type="ECO:0000313" key="43">
    <source>
        <dbReference type="Proteomes" id="UP000585696"/>
    </source>
</evidence>
<dbReference type="Proteomes" id="UP000532866">
    <property type="component" value="Unassembled WGS sequence"/>
</dbReference>
<dbReference type="Gene3D" id="3.40.640.10">
    <property type="entry name" value="Type I PLP-dependent aspartate aminotransferase-like (Major domain)"/>
    <property type="match status" value="1"/>
</dbReference>
<evidence type="ECO:0000313" key="40">
    <source>
        <dbReference type="Proteomes" id="UP000553016"/>
    </source>
</evidence>
<evidence type="ECO:0000313" key="42">
    <source>
        <dbReference type="Proteomes" id="UP000574104"/>
    </source>
</evidence>
<keyword evidence="5 7" id="KW-0663">Pyridoxal phosphate</keyword>
<dbReference type="Proteomes" id="UP000541735">
    <property type="component" value="Unassembled WGS sequence"/>
</dbReference>
<keyword evidence="3 11" id="KW-0032">Aminotransferase</keyword>
<dbReference type="EMBL" id="JAARXI010000015">
    <property type="protein sequence ID" value="MBC2118339.1"/>
    <property type="molecule type" value="Genomic_DNA"/>
</dbReference>
<evidence type="ECO:0000313" key="34">
    <source>
        <dbReference type="Proteomes" id="UP000543005"/>
    </source>
</evidence>
<dbReference type="InterPro" id="IPR015421">
    <property type="entry name" value="PyrdxlP-dep_Trfase_major"/>
</dbReference>
<evidence type="ECO:0000256" key="4">
    <source>
        <dbReference type="ARBA" id="ARBA00022679"/>
    </source>
</evidence>
<gene>
    <name evidence="11" type="ORF">EP57_16270</name>
    <name evidence="12" type="ORF">HB759_06680</name>
    <name evidence="13" type="ORF">HB836_12260</name>
    <name evidence="14" type="ORF">HB902_15685</name>
    <name evidence="16" type="ORF">HB904_06985</name>
    <name evidence="15" type="ORF">HB907_09905</name>
    <name evidence="27" type="ORF">HBP98_03210</name>
    <name evidence="17" type="ORF">HCA46_07250</name>
    <name evidence="18" type="ORF">HCA55_03160</name>
    <name evidence="19" type="ORF">HCA78_03925</name>
    <name evidence="20" type="ORF">HCB06_17020</name>
    <name evidence="21" type="ORF">HCB26_16705</name>
    <name evidence="22" type="ORF">HCB27_17175</name>
    <name evidence="23" type="ORF">HCB35_16650</name>
    <name evidence="24" type="ORF">HCB69_13290</name>
    <name evidence="25" type="ORF">HCC36_04265</name>
    <name evidence="26" type="ORF">HCJ81_08025</name>
</gene>
<evidence type="ECO:0000313" key="26">
    <source>
        <dbReference type="EMBL" id="MBC2310833.1"/>
    </source>
</evidence>
<evidence type="ECO:0000256" key="2">
    <source>
        <dbReference type="ARBA" id="ARBA00009236"/>
    </source>
</evidence>
<dbReference type="FunFam" id="3.40.640.10:FF:000027">
    <property type="entry name" value="Serine--pyruvate aminotransferase, mitochondrial"/>
    <property type="match status" value="1"/>
</dbReference>
<dbReference type="Proteomes" id="UP000541955">
    <property type="component" value="Unassembled WGS sequence"/>
</dbReference>
<evidence type="ECO:0000256" key="9">
    <source>
        <dbReference type="RuleBase" id="RU004504"/>
    </source>
</evidence>
<dbReference type="EMBL" id="JAARUV010000002">
    <property type="protein sequence ID" value="MBC1778627.1"/>
    <property type="molecule type" value="Genomic_DNA"/>
</dbReference>
<dbReference type="Proteomes" id="UP000519573">
    <property type="component" value="Unassembled WGS sequence"/>
</dbReference>
<dbReference type="InterPro" id="IPR024169">
    <property type="entry name" value="SP_NH2Trfase/AEP_transaminase"/>
</dbReference>
<dbReference type="PROSITE" id="PS00595">
    <property type="entry name" value="AA_TRANSFER_CLASS_5"/>
    <property type="match status" value="1"/>
</dbReference>
<evidence type="ECO:0000313" key="32">
    <source>
        <dbReference type="Proteomes" id="UP000541735"/>
    </source>
</evidence>
<evidence type="ECO:0000313" key="16">
    <source>
        <dbReference type="EMBL" id="MBC1615924.1"/>
    </source>
</evidence>
<dbReference type="EMBL" id="JAARRW010000009">
    <property type="protein sequence ID" value="MBC1563515.1"/>
    <property type="molecule type" value="Genomic_DNA"/>
</dbReference>
<dbReference type="Proteomes" id="UP000543005">
    <property type="component" value="Unassembled WGS sequence"/>
</dbReference>
<evidence type="ECO:0000313" key="14">
    <source>
        <dbReference type="EMBL" id="MBC1563515.1"/>
    </source>
</evidence>
<dbReference type="Proteomes" id="UP000585696">
    <property type="component" value="Unassembled WGS sequence"/>
</dbReference>
<dbReference type="OrthoDB" id="389074at2"/>
<dbReference type="Proteomes" id="UP000529446">
    <property type="component" value="Unassembled WGS sequence"/>
</dbReference>
<dbReference type="EMBL" id="JAARRU010000003">
    <property type="protein sequence ID" value="MBC1565722.1"/>
    <property type="molecule type" value="Genomic_DNA"/>
</dbReference>
<dbReference type="Proteomes" id="UP000547643">
    <property type="component" value="Unassembled WGS sequence"/>
</dbReference>
<dbReference type="PIRSF" id="PIRSF000524">
    <property type="entry name" value="SPT"/>
    <property type="match status" value="1"/>
</dbReference>
<evidence type="ECO:0000313" key="21">
    <source>
        <dbReference type="EMBL" id="MBC2168217.1"/>
    </source>
</evidence>
<dbReference type="EMBL" id="JAARZA010000009">
    <property type="protein sequence ID" value="MBC2242107.1"/>
    <property type="molecule type" value="Genomic_DNA"/>
</dbReference>
<evidence type="ECO:0000313" key="12">
    <source>
        <dbReference type="EMBL" id="MBC1331617.1"/>
    </source>
</evidence>